<organism evidence="7 8">
    <name type="scientific">Alishewanella longhuensis</name>
    <dbReference type="NCBI Taxonomy" id="1091037"/>
    <lineage>
        <taxon>Bacteria</taxon>
        <taxon>Pseudomonadati</taxon>
        <taxon>Pseudomonadota</taxon>
        <taxon>Gammaproteobacteria</taxon>
        <taxon>Alteromonadales</taxon>
        <taxon>Alteromonadaceae</taxon>
        <taxon>Alishewanella</taxon>
    </lineage>
</organism>
<evidence type="ECO:0000256" key="5">
    <source>
        <dbReference type="ARBA" id="ARBA00022691"/>
    </source>
</evidence>
<comment type="similarity">
    <text evidence="1">Belongs to the N(4)/N(6)-methyltransferase family.</text>
</comment>
<dbReference type="EMBL" id="BNAO01000007">
    <property type="protein sequence ID" value="GHG73543.1"/>
    <property type="molecule type" value="Genomic_DNA"/>
</dbReference>
<keyword evidence="3 7" id="KW-0489">Methyltransferase</keyword>
<reference evidence="8" key="1">
    <citation type="journal article" date="2019" name="Int. J. Syst. Evol. Microbiol.">
        <title>The Global Catalogue of Microorganisms (GCM) 10K type strain sequencing project: providing services to taxonomists for standard genome sequencing and annotation.</title>
        <authorList>
            <consortium name="The Broad Institute Genomics Platform"/>
            <consortium name="The Broad Institute Genome Sequencing Center for Infectious Disease"/>
            <person name="Wu L."/>
            <person name="Ma J."/>
        </authorList>
    </citation>
    <scope>NUCLEOTIDE SEQUENCE [LARGE SCALE GENOMIC DNA]</scope>
    <source>
        <strain evidence="8">CGMCC 1.7003</strain>
    </source>
</reference>
<evidence type="ECO:0000256" key="1">
    <source>
        <dbReference type="ARBA" id="ARBA00006594"/>
    </source>
</evidence>
<dbReference type="GO" id="GO:0032259">
    <property type="term" value="P:methylation"/>
    <property type="evidence" value="ECO:0007669"/>
    <property type="project" value="UniProtKB-KW"/>
</dbReference>
<evidence type="ECO:0000256" key="2">
    <source>
        <dbReference type="ARBA" id="ARBA00011900"/>
    </source>
</evidence>
<protein>
    <recommendedName>
        <fullName evidence="2">site-specific DNA-methyltransferase (adenine-specific)</fullName>
        <ecNumber evidence="2">2.1.1.72</ecNumber>
    </recommendedName>
</protein>
<dbReference type="Pfam" id="PF02086">
    <property type="entry name" value="MethyltransfD12"/>
    <property type="match status" value="1"/>
</dbReference>
<keyword evidence="5" id="KW-0949">S-adenosyl-L-methionine</keyword>
<evidence type="ECO:0000313" key="8">
    <source>
        <dbReference type="Proteomes" id="UP000659697"/>
    </source>
</evidence>
<dbReference type="PRINTS" id="PR00505">
    <property type="entry name" value="D12N6MTFRASE"/>
</dbReference>
<dbReference type="InterPro" id="IPR012263">
    <property type="entry name" value="M_m6A_EcoRV"/>
</dbReference>
<dbReference type="SUPFAM" id="SSF53335">
    <property type="entry name" value="S-adenosyl-L-methionine-dependent methyltransferases"/>
    <property type="match status" value="1"/>
</dbReference>
<evidence type="ECO:0000256" key="6">
    <source>
        <dbReference type="ARBA" id="ARBA00047942"/>
    </source>
</evidence>
<evidence type="ECO:0000256" key="4">
    <source>
        <dbReference type="ARBA" id="ARBA00022679"/>
    </source>
</evidence>
<proteinExistence type="inferred from homology"/>
<dbReference type="PANTHER" id="PTHR30481">
    <property type="entry name" value="DNA ADENINE METHYLASE"/>
    <property type="match status" value="1"/>
</dbReference>
<comment type="catalytic activity">
    <reaction evidence="6">
        <text>a 2'-deoxyadenosine in DNA + S-adenosyl-L-methionine = an N(6)-methyl-2'-deoxyadenosine in DNA + S-adenosyl-L-homocysteine + H(+)</text>
        <dbReference type="Rhea" id="RHEA:15197"/>
        <dbReference type="Rhea" id="RHEA-COMP:12418"/>
        <dbReference type="Rhea" id="RHEA-COMP:12419"/>
        <dbReference type="ChEBI" id="CHEBI:15378"/>
        <dbReference type="ChEBI" id="CHEBI:57856"/>
        <dbReference type="ChEBI" id="CHEBI:59789"/>
        <dbReference type="ChEBI" id="CHEBI:90615"/>
        <dbReference type="ChEBI" id="CHEBI:90616"/>
        <dbReference type="EC" id="2.1.1.72"/>
    </reaction>
</comment>
<keyword evidence="4" id="KW-0808">Transferase</keyword>
<comment type="caution">
    <text evidence="7">The sequence shown here is derived from an EMBL/GenBank/DDBJ whole genome shotgun (WGS) entry which is preliminary data.</text>
</comment>
<dbReference type="EC" id="2.1.1.72" evidence="2"/>
<keyword evidence="8" id="KW-1185">Reference proteome</keyword>
<dbReference type="InterPro" id="IPR029063">
    <property type="entry name" value="SAM-dependent_MTases_sf"/>
</dbReference>
<dbReference type="InterPro" id="IPR023095">
    <property type="entry name" value="Ade_MeTrfase_dom_2"/>
</dbReference>
<dbReference type="InterPro" id="IPR012327">
    <property type="entry name" value="MeTrfase_D12"/>
</dbReference>
<dbReference type="Gene3D" id="1.10.1020.10">
    <property type="entry name" value="Adenine-specific Methyltransferase, Domain 2"/>
    <property type="match status" value="1"/>
</dbReference>
<evidence type="ECO:0000256" key="3">
    <source>
        <dbReference type="ARBA" id="ARBA00022603"/>
    </source>
</evidence>
<dbReference type="GO" id="GO:0008168">
    <property type="term" value="F:methyltransferase activity"/>
    <property type="evidence" value="ECO:0007669"/>
    <property type="project" value="UniProtKB-KW"/>
</dbReference>
<gene>
    <name evidence="7" type="ORF">GCM10010919_26410</name>
</gene>
<dbReference type="PIRSF" id="PIRSF000398">
    <property type="entry name" value="M_m6A_EcoRV"/>
    <property type="match status" value="1"/>
</dbReference>
<name>A0ABQ3L4J9_9ALTE</name>
<dbReference type="Gene3D" id="3.40.50.150">
    <property type="entry name" value="Vaccinia Virus protein VP39"/>
    <property type="match status" value="1"/>
</dbReference>
<dbReference type="RefSeq" id="WP_189433494.1">
    <property type="nucleotide sequence ID" value="NZ_BNAO01000007.1"/>
</dbReference>
<evidence type="ECO:0000313" key="7">
    <source>
        <dbReference type="EMBL" id="GHG73543.1"/>
    </source>
</evidence>
<accession>A0ABQ3L4J9</accession>
<dbReference type="Proteomes" id="UP000659697">
    <property type="component" value="Unassembled WGS sequence"/>
</dbReference>
<dbReference type="PANTHER" id="PTHR30481:SF2">
    <property type="entry name" value="SITE-SPECIFIC DNA-METHYLTRANSFERASE (ADENINE-SPECIFIC)"/>
    <property type="match status" value="1"/>
</dbReference>
<sequence>MPQTPSPLRYPGGKTAIWPLVSKIITDNELSKGHYAEPYAGGGGLALSLLFKGHVHELHLNDLDRSIWSFWNAVLNRTDDFVDRIQSTDVTIEEWYRQREVQENKDIVDDFDLAFSSFFLNRTNRSGVILKAGVIGGIAQAGDYKIDCRFNKVGLVERIRRIEKYKHRIHLYNMDAVDFINESDGFLPENSIYCIDPPYFVKGSTLYTNFYEPKDHKHIADTLTALQRPWILTYDNSPHIQELYHGRRQFRFNLNYSAANKRIGTELLIVSDDVVMSNELKIISAAA</sequence>